<dbReference type="AlphaFoldDB" id="A0AA36I379"/>
<dbReference type="EMBL" id="CAUJNA010000694">
    <property type="protein sequence ID" value="CAJ1380233.1"/>
    <property type="molecule type" value="Genomic_DNA"/>
</dbReference>
<comment type="caution">
    <text evidence="1">The sequence shown here is derived from an EMBL/GenBank/DDBJ whole genome shotgun (WGS) entry which is preliminary data.</text>
</comment>
<reference evidence="1" key="1">
    <citation type="submission" date="2023-08" db="EMBL/GenBank/DDBJ databases">
        <authorList>
            <person name="Chen Y."/>
            <person name="Shah S."/>
            <person name="Dougan E. K."/>
            <person name="Thang M."/>
            <person name="Chan C."/>
        </authorList>
    </citation>
    <scope>NUCLEOTIDE SEQUENCE</scope>
</reference>
<accession>A0AA36I379</accession>
<dbReference type="Proteomes" id="UP001178507">
    <property type="component" value="Unassembled WGS sequence"/>
</dbReference>
<protein>
    <submittedName>
        <fullName evidence="1">Uncharacterized protein</fullName>
    </submittedName>
</protein>
<gene>
    <name evidence="1" type="ORF">EVOR1521_LOCUS8230</name>
</gene>
<name>A0AA36I379_9DINO</name>
<evidence type="ECO:0000313" key="2">
    <source>
        <dbReference type="Proteomes" id="UP001178507"/>
    </source>
</evidence>
<evidence type="ECO:0000313" key="1">
    <source>
        <dbReference type="EMBL" id="CAJ1380233.1"/>
    </source>
</evidence>
<organism evidence="1 2">
    <name type="scientific">Effrenium voratum</name>
    <dbReference type="NCBI Taxonomy" id="2562239"/>
    <lineage>
        <taxon>Eukaryota</taxon>
        <taxon>Sar</taxon>
        <taxon>Alveolata</taxon>
        <taxon>Dinophyceae</taxon>
        <taxon>Suessiales</taxon>
        <taxon>Symbiodiniaceae</taxon>
        <taxon>Effrenium</taxon>
    </lineage>
</organism>
<sequence length="107" mass="11811">MTEIVHLCIGMWQFGLQGGSAWKGHWLSRIGLTAVAGTLQSVGDTQRSKQGRWQVAKLQRLATDDNSLCCSSLKWFAVDAGPCSIAQLMASTLQRPRWPEVVSLPRQ</sequence>
<proteinExistence type="predicted"/>
<keyword evidence="2" id="KW-1185">Reference proteome</keyword>